<dbReference type="EMBL" id="CAJNDS010000025">
    <property type="protein sequence ID" value="CAE6922697.1"/>
    <property type="molecule type" value="Genomic_DNA"/>
</dbReference>
<proteinExistence type="predicted"/>
<keyword evidence="3" id="KW-1185">Reference proteome</keyword>
<dbReference type="Proteomes" id="UP000604046">
    <property type="component" value="Unassembled WGS sequence"/>
</dbReference>
<reference evidence="2" key="1">
    <citation type="submission" date="2021-02" db="EMBL/GenBank/DDBJ databases">
        <authorList>
            <person name="Dougan E. K."/>
            <person name="Rhodes N."/>
            <person name="Thang M."/>
            <person name="Chan C."/>
        </authorList>
    </citation>
    <scope>NUCLEOTIDE SEQUENCE</scope>
</reference>
<feature type="signal peptide" evidence="1">
    <location>
        <begin position="1"/>
        <end position="28"/>
    </location>
</feature>
<accession>A0A812G8T1</accession>
<feature type="chain" id="PRO_5032530687" evidence="1">
    <location>
        <begin position="29"/>
        <end position="110"/>
    </location>
</feature>
<protein>
    <submittedName>
        <fullName evidence="2">Uncharacterized protein</fullName>
    </submittedName>
</protein>
<sequence length="110" mass="11675">MASELPSSRHALVVTSLFLTLPSFHVHAAEVEGKAPAVQPGVLRLKETRMYALSWNARGVPGAPAPEALGPTATSPAFATPVFEHKCISQTVLVDADSWALPFPACAREK</sequence>
<dbReference type="AlphaFoldDB" id="A0A812G8T1"/>
<organism evidence="2 3">
    <name type="scientific">Symbiodinium natans</name>
    <dbReference type="NCBI Taxonomy" id="878477"/>
    <lineage>
        <taxon>Eukaryota</taxon>
        <taxon>Sar</taxon>
        <taxon>Alveolata</taxon>
        <taxon>Dinophyceae</taxon>
        <taxon>Suessiales</taxon>
        <taxon>Symbiodiniaceae</taxon>
        <taxon>Symbiodinium</taxon>
    </lineage>
</organism>
<comment type="caution">
    <text evidence="2">The sequence shown here is derived from an EMBL/GenBank/DDBJ whole genome shotgun (WGS) entry which is preliminary data.</text>
</comment>
<evidence type="ECO:0000313" key="3">
    <source>
        <dbReference type="Proteomes" id="UP000604046"/>
    </source>
</evidence>
<keyword evidence="1" id="KW-0732">Signal</keyword>
<evidence type="ECO:0000256" key="1">
    <source>
        <dbReference type="SAM" id="SignalP"/>
    </source>
</evidence>
<evidence type="ECO:0000313" key="2">
    <source>
        <dbReference type="EMBL" id="CAE6922697.1"/>
    </source>
</evidence>
<name>A0A812G8T1_9DINO</name>
<gene>
    <name evidence="2" type="ORF">SNAT2548_LOCUS528</name>
</gene>